<dbReference type="PANTHER" id="PTHR43685:SF3">
    <property type="entry name" value="SLR2126 PROTEIN"/>
    <property type="match status" value="1"/>
</dbReference>
<feature type="transmembrane region" description="Helical" evidence="2">
    <location>
        <begin position="733"/>
        <end position="754"/>
    </location>
</feature>
<organism evidence="3 4">
    <name type="scientific">Nocardioides yefusunii</name>
    <dbReference type="NCBI Taxonomy" id="2500546"/>
    <lineage>
        <taxon>Bacteria</taxon>
        <taxon>Bacillati</taxon>
        <taxon>Actinomycetota</taxon>
        <taxon>Actinomycetes</taxon>
        <taxon>Propionibacteriales</taxon>
        <taxon>Nocardioidaceae</taxon>
        <taxon>Nocardioides</taxon>
    </lineage>
</organism>
<dbReference type="Pfam" id="PF13641">
    <property type="entry name" value="Glyco_tranf_2_3"/>
    <property type="match status" value="1"/>
</dbReference>
<gene>
    <name evidence="3" type="ORF">ACFPWU_12415</name>
</gene>
<dbReference type="InterPro" id="IPR050834">
    <property type="entry name" value="Glycosyltransf_2"/>
</dbReference>
<reference evidence="4" key="1">
    <citation type="journal article" date="2019" name="Int. J. Syst. Evol. Microbiol.">
        <title>The Global Catalogue of Microorganisms (GCM) 10K type strain sequencing project: providing services to taxonomists for standard genome sequencing and annotation.</title>
        <authorList>
            <consortium name="The Broad Institute Genomics Platform"/>
            <consortium name="The Broad Institute Genome Sequencing Center for Infectious Disease"/>
            <person name="Wu L."/>
            <person name="Ma J."/>
        </authorList>
    </citation>
    <scope>NUCLEOTIDE SEQUENCE [LARGE SCALE GENOMIC DNA]</scope>
    <source>
        <strain evidence="4">DFY28</strain>
    </source>
</reference>
<keyword evidence="3" id="KW-0808">Transferase</keyword>
<dbReference type="PANTHER" id="PTHR43685">
    <property type="entry name" value="GLYCOSYLTRANSFERASE"/>
    <property type="match status" value="1"/>
</dbReference>
<proteinExistence type="predicted"/>
<feature type="transmembrane region" description="Helical" evidence="2">
    <location>
        <begin position="705"/>
        <end position="727"/>
    </location>
</feature>
<feature type="transmembrane region" description="Helical" evidence="2">
    <location>
        <begin position="671"/>
        <end position="693"/>
    </location>
</feature>
<evidence type="ECO:0000256" key="2">
    <source>
        <dbReference type="SAM" id="Phobius"/>
    </source>
</evidence>
<feature type="transmembrane region" description="Helical" evidence="2">
    <location>
        <begin position="625"/>
        <end position="651"/>
    </location>
</feature>
<protein>
    <submittedName>
        <fullName evidence="3">Glycosyltransferase family 2 protein</fullName>
        <ecNumber evidence="3">2.4.-.-</ecNumber>
    </submittedName>
</protein>
<accession>A0ABW1R140</accession>
<dbReference type="RefSeq" id="WP_128219844.1">
    <property type="nucleotide sequence ID" value="NZ_CP034929.1"/>
</dbReference>
<feature type="transmembrane region" description="Helical" evidence="2">
    <location>
        <begin position="595"/>
        <end position="613"/>
    </location>
</feature>
<keyword evidence="2" id="KW-0472">Membrane</keyword>
<dbReference type="Gene3D" id="3.90.550.10">
    <property type="entry name" value="Spore Coat Polysaccharide Biosynthesis Protein SpsA, Chain A"/>
    <property type="match status" value="1"/>
</dbReference>
<feature type="transmembrane region" description="Helical" evidence="2">
    <location>
        <begin position="775"/>
        <end position="796"/>
    </location>
</feature>
<evidence type="ECO:0000313" key="3">
    <source>
        <dbReference type="EMBL" id="MFC6154464.1"/>
    </source>
</evidence>
<dbReference type="Proteomes" id="UP001596098">
    <property type="component" value="Unassembled WGS sequence"/>
</dbReference>
<keyword evidence="3" id="KW-0328">Glycosyltransferase</keyword>
<feature type="transmembrane region" description="Helical" evidence="2">
    <location>
        <begin position="518"/>
        <end position="536"/>
    </location>
</feature>
<keyword evidence="2" id="KW-1133">Transmembrane helix</keyword>
<dbReference type="EMBL" id="JBHSQI010000006">
    <property type="protein sequence ID" value="MFC6154464.1"/>
    <property type="molecule type" value="Genomic_DNA"/>
</dbReference>
<comment type="caution">
    <text evidence="3">The sequence shown here is derived from an EMBL/GenBank/DDBJ whole genome shotgun (WGS) entry which is preliminary data.</text>
</comment>
<sequence length="971" mass="101902">MIVSAVLVTHDGARWLPQVLEGLASQTRPVDRVVAVDTGSRDETPELLRPVIGESRTVTAPVDTGYPTAVRLGLDLLGPAERPEDEWVWLLHDDSAPAPDALEQLLRVVAERPEADVLGPKLREWPSLRRLLELGVTISGTGRRETGLELGEFDQGQHDDVRQVLAVNTAGMLVRRAVLDELGGLDEAMGVFGNDLDFGWRAAAAGHTTLVAPGAVVFHAEAAHRGLRRTPLTGKHTHYAERRAALLVLLSNVESRRLLWTTLRLAVGSVLRVLGLLLTRQVGQSLDELAALVNVYARPGTVRAARARRRAARGGSAEAVDALRPPWWLPYRHGLDAVQEIASAVVGQAHDVADRRRAAKAEEAAAHGPAPVVAPRTAPGLDAADDDEDMYDDTGIVVRFLTNPIAVLVSLFVLVSLVAARAAVGDISGGALSPVPAGGTADWWRLHVESRHPLGTGTDVPAPGYVAVLALAGIFTGGNAVAVMSTLMLLAVPVALWGAWRFLRLVGRLVDPDGINRWVLTWGSVTYALLPATSGAWGEGRFGTVVLAALLPWLAHAALGFADPEPARRWRAAWRTGLLLALSAAFVPAVWLFALLAAAIVVAAGFAIAPALLRERSAWGPPALALGLVPLLLLPWLLSLVATGSFAGLFLEAGRLPVAAVDFTDLLSGRLSSLGAPGWFGIPVLVLAVLALVPGATRIPVTIGWLVALPAAVVVAVLGAVVLHLPATDTPPSLGFFVVVIQGAFLTAATLGAGAMVRRLHRSTASGYPLWQRGVAGVAAAAAAVVPVAGLGWWLVAPNSFGVDEVEVVPAYMAQSSLDGDEHGVLVLRGSVEDGLTYRVRRGDGVTVGEDEILGLADEDQRLTGVVQGLASAPVAEHVIELAGLGIEYVVMPGPVDGRVSGGLDAVDGLVQASAGDRNTRAWRVDHSLDGSAVSSHVGVGRVLLVVVQAVLFLVTLVAAGPSFLSARRRA</sequence>
<dbReference type="SUPFAM" id="SSF53448">
    <property type="entry name" value="Nucleotide-diphospho-sugar transferases"/>
    <property type="match status" value="1"/>
</dbReference>
<keyword evidence="4" id="KW-1185">Reference proteome</keyword>
<dbReference type="EC" id="2.4.-.-" evidence="3"/>
<feature type="region of interest" description="Disordered" evidence="1">
    <location>
        <begin position="357"/>
        <end position="385"/>
    </location>
</feature>
<feature type="transmembrane region" description="Helical" evidence="2">
    <location>
        <begin position="943"/>
        <end position="965"/>
    </location>
</feature>
<feature type="compositionally biased region" description="Low complexity" evidence="1">
    <location>
        <begin position="366"/>
        <end position="375"/>
    </location>
</feature>
<dbReference type="InterPro" id="IPR029044">
    <property type="entry name" value="Nucleotide-diphossugar_trans"/>
</dbReference>
<keyword evidence="2" id="KW-0812">Transmembrane</keyword>
<dbReference type="GO" id="GO:0016757">
    <property type="term" value="F:glycosyltransferase activity"/>
    <property type="evidence" value="ECO:0007669"/>
    <property type="project" value="UniProtKB-KW"/>
</dbReference>
<evidence type="ECO:0000313" key="4">
    <source>
        <dbReference type="Proteomes" id="UP001596098"/>
    </source>
</evidence>
<feature type="transmembrane region" description="Helical" evidence="2">
    <location>
        <begin position="464"/>
        <end position="497"/>
    </location>
</feature>
<feature type="transmembrane region" description="Helical" evidence="2">
    <location>
        <begin position="542"/>
        <end position="560"/>
    </location>
</feature>
<name>A0ABW1R140_9ACTN</name>
<feature type="transmembrane region" description="Helical" evidence="2">
    <location>
        <begin position="405"/>
        <end position="424"/>
    </location>
</feature>
<evidence type="ECO:0000256" key="1">
    <source>
        <dbReference type="SAM" id="MobiDB-lite"/>
    </source>
</evidence>